<dbReference type="OrthoDB" id="9796845at2"/>
<dbReference type="Proteomes" id="UP000326202">
    <property type="component" value="Chromosome"/>
</dbReference>
<dbReference type="RefSeq" id="WP_151175817.1">
    <property type="nucleotide sequence ID" value="NZ_CP042906.1"/>
</dbReference>
<gene>
    <name evidence="1" type="ORF">FRZ44_06420</name>
</gene>
<dbReference type="InterPro" id="IPR018775">
    <property type="entry name" value="RlaP"/>
</dbReference>
<sequence length="265" mass="29227">MAGDRYIDGAMEQRIQAELAGIEARERVRILLAVESGSRAWRFPSTDSDYDVRFLYVRSLEQYLSIEAVRDVIECPLEGDLDIGGWDLRKALQLMIKSNAVLIEWLTSPVRYRAQTRFAERLLELALSHCDPAALAHHYDRLARSSFAEIQSAEGPARFKTYCYALRAALALVWIRQLRQPAPMGLPRLLAVLPAGSSLRRAIDELVARKAQATEGDLSPRVAAIDDFLAECLETAAERPASIGSPAALADANAFFAAVLLAEGA</sequence>
<dbReference type="PANTHER" id="PTHR34817:SF2">
    <property type="entry name" value="NUCLEOTIDYLTRANSFERASE"/>
    <property type="match status" value="1"/>
</dbReference>
<keyword evidence="2" id="KW-1185">Reference proteome</keyword>
<dbReference type="AlphaFoldDB" id="A0A5J6MD92"/>
<evidence type="ECO:0008006" key="3">
    <source>
        <dbReference type="Google" id="ProtNLM"/>
    </source>
</evidence>
<reference evidence="1 2" key="1">
    <citation type="submission" date="2019-08" db="EMBL/GenBank/DDBJ databases">
        <title>Hyperibacter terrae gen. nov., sp. nov. and Hyperibacter viscosus sp. nov., two new members in the family Rhodospirillaceae isolated from the rhizosphere of Hypericum perforatum.</title>
        <authorList>
            <person name="Noviana Z."/>
        </authorList>
    </citation>
    <scope>NUCLEOTIDE SEQUENCE [LARGE SCALE GENOMIC DNA]</scope>
    <source>
        <strain evidence="1 2">R5913</strain>
    </source>
</reference>
<dbReference type="EMBL" id="CP042906">
    <property type="protein sequence ID" value="QEX15359.1"/>
    <property type="molecule type" value="Genomic_DNA"/>
</dbReference>
<protein>
    <recommendedName>
        <fullName evidence="3">Nucleotidyltransferase</fullName>
    </recommendedName>
</protein>
<dbReference type="Pfam" id="PF10127">
    <property type="entry name" value="RlaP"/>
    <property type="match status" value="1"/>
</dbReference>
<name>A0A5J6MD92_9PROT</name>
<evidence type="ECO:0000313" key="2">
    <source>
        <dbReference type="Proteomes" id="UP000326202"/>
    </source>
</evidence>
<dbReference type="KEGG" id="htq:FRZ44_06420"/>
<organism evidence="1 2">
    <name type="scientific">Hypericibacter terrae</name>
    <dbReference type="NCBI Taxonomy" id="2602015"/>
    <lineage>
        <taxon>Bacteria</taxon>
        <taxon>Pseudomonadati</taxon>
        <taxon>Pseudomonadota</taxon>
        <taxon>Alphaproteobacteria</taxon>
        <taxon>Rhodospirillales</taxon>
        <taxon>Dongiaceae</taxon>
        <taxon>Hypericibacter</taxon>
    </lineage>
</organism>
<accession>A0A5J6MD92</accession>
<dbReference type="PANTHER" id="PTHR34817">
    <property type="entry name" value="NUCLEOTIDYLTRANSFERASE"/>
    <property type="match status" value="1"/>
</dbReference>
<evidence type="ECO:0000313" key="1">
    <source>
        <dbReference type="EMBL" id="QEX15359.1"/>
    </source>
</evidence>
<proteinExistence type="predicted"/>